<protein>
    <submittedName>
        <fullName evidence="7">DNA replication initiation control protein YabA</fullName>
    </submittedName>
</protein>
<evidence type="ECO:0000256" key="1">
    <source>
        <dbReference type="ARBA" id="ARBA00022490"/>
    </source>
</evidence>
<evidence type="ECO:0000313" key="7">
    <source>
        <dbReference type="EMBL" id="MST80015.1"/>
    </source>
</evidence>
<organism evidence="7 8">
    <name type="scientific">Lactobacillus equicursoris</name>
    <dbReference type="NCBI Taxonomy" id="420645"/>
    <lineage>
        <taxon>Bacteria</taxon>
        <taxon>Bacillati</taxon>
        <taxon>Bacillota</taxon>
        <taxon>Bacilli</taxon>
        <taxon>Lactobacillales</taxon>
        <taxon>Lactobacillaceae</taxon>
        <taxon>Lactobacillus</taxon>
    </lineage>
</organism>
<feature type="coiled-coil region" evidence="6">
    <location>
        <begin position="7"/>
        <end position="58"/>
    </location>
</feature>
<dbReference type="AlphaFoldDB" id="A0A844FP48"/>
<evidence type="ECO:0000256" key="4">
    <source>
        <dbReference type="ARBA" id="ARBA00022833"/>
    </source>
</evidence>
<dbReference type="GO" id="GO:0046872">
    <property type="term" value="F:metal ion binding"/>
    <property type="evidence" value="ECO:0007669"/>
    <property type="project" value="UniProtKB-KW"/>
</dbReference>
<evidence type="ECO:0000256" key="5">
    <source>
        <dbReference type="ARBA" id="ARBA00022880"/>
    </source>
</evidence>
<name>A0A844FP48_9LACO</name>
<dbReference type="PIRSF" id="PIRSF021439">
    <property type="entry name" value="DUF972"/>
    <property type="match status" value="1"/>
</dbReference>
<keyword evidence="4" id="KW-0862">Zinc</keyword>
<dbReference type="EMBL" id="VUMW01000014">
    <property type="protein sequence ID" value="MST80015.1"/>
    <property type="molecule type" value="Genomic_DNA"/>
</dbReference>
<dbReference type="NCBIfam" id="NF009642">
    <property type="entry name" value="PRK13169.1-3"/>
    <property type="match status" value="1"/>
</dbReference>
<accession>A0A844FP48</accession>
<evidence type="ECO:0000256" key="3">
    <source>
        <dbReference type="ARBA" id="ARBA00022723"/>
    </source>
</evidence>
<evidence type="ECO:0000256" key="2">
    <source>
        <dbReference type="ARBA" id="ARBA00022705"/>
    </source>
</evidence>
<evidence type="ECO:0000256" key="6">
    <source>
        <dbReference type="SAM" id="Coils"/>
    </source>
</evidence>
<dbReference type="GO" id="GO:0008156">
    <property type="term" value="P:negative regulation of DNA replication"/>
    <property type="evidence" value="ECO:0007669"/>
    <property type="project" value="UniProtKB-KW"/>
</dbReference>
<keyword evidence="6" id="KW-0175">Coiled coil</keyword>
<reference evidence="7 8" key="1">
    <citation type="submission" date="2019-08" db="EMBL/GenBank/DDBJ databases">
        <title>In-depth cultivation of the pig gut microbiome towards novel bacterial diversity and tailored functional studies.</title>
        <authorList>
            <person name="Wylensek D."/>
            <person name="Hitch T.C.A."/>
            <person name="Clavel T."/>
        </authorList>
    </citation>
    <scope>NUCLEOTIDE SEQUENCE [LARGE SCALE GENOMIC DNA]</scope>
    <source>
        <strain evidence="7 8">WCA-470BD-2E</strain>
    </source>
</reference>
<sequence>MKIVDPYSKLEQLEQQLEKMLKSVQSLKGEVLETLKENTELKVENQLLREKLDKLTAKEHGSKNQNGMTVLKQIYQSGYHICNMYYGTHRDPSADCMFCLDILDNFGKKSGHK</sequence>
<dbReference type="GO" id="GO:0006260">
    <property type="term" value="P:DNA replication"/>
    <property type="evidence" value="ECO:0007669"/>
    <property type="project" value="UniProtKB-KW"/>
</dbReference>
<evidence type="ECO:0000313" key="8">
    <source>
        <dbReference type="Proteomes" id="UP000452141"/>
    </source>
</evidence>
<dbReference type="Pfam" id="PF06156">
    <property type="entry name" value="YabA"/>
    <property type="match status" value="1"/>
</dbReference>
<dbReference type="Proteomes" id="UP000452141">
    <property type="component" value="Unassembled WGS sequence"/>
</dbReference>
<dbReference type="InterPro" id="IPR010377">
    <property type="entry name" value="YabA"/>
</dbReference>
<comment type="caution">
    <text evidence="7">The sequence shown here is derived from an EMBL/GenBank/DDBJ whole genome shotgun (WGS) entry which is preliminary data.</text>
</comment>
<gene>
    <name evidence="7" type="primary">yabA</name>
    <name evidence="7" type="ORF">FYJ61_05990</name>
</gene>
<keyword evidence="3" id="KW-0479">Metal-binding</keyword>
<keyword evidence="5" id="KW-0236">DNA replication inhibitor</keyword>
<proteinExistence type="predicted"/>
<keyword evidence="2" id="KW-0235">DNA replication</keyword>
<keyword evidence="1" id="KW-0963">Cytoplasm</keyword>